<dbReference type="EMBL" id="QLMA01000009">
    <property type="protein sequence ID" value="RAJ75644.1"/>
    <property type="molecule type" value="Genomic_DNA"/>
</dbReference>
<accession>A0A327VLH6</accession>
<evidence type="ECO:0000313" key="2">
    <source>
        <dbReference type="Proteomes" id="UP000249819"/>
    </source>
</evidence>
<dbReference type="OrthoDB" id="9990530at2"/>
<gene>
    <name evidence="1" type="ORF">CLV59_109258</name>
</gene>
<evidence type="ECO:0008006" key="3">
    <source>
        <dbReference type="Google" id="ProtNLM"/>
    </source>
</evidence>
<proteinExistence type="predicted"/>
<dbReference type="Proteomes" id="UP000249819">
    <property type="component" value="Unassembled WGS sequence"/>
</dbReference>
<comment type="caution">
    <text evidence="1">The sequence shown here is derived from an EMBL/GenBank/DDBJ whole genome shotgun (WGS) entry which is preliminary data.</text>
</comment>
<dbReference type="PROSITE" id="PS51257">
    <property type="entry name" value="PROKAR_LIPOPROTEIN"/>
    <property type="match status" value="1"/>
</dbReference>
<name>A0A327VLH6_9BACT</name>
<sequence>MMIRIILLAVLFLVSCEYVPSVEEAYSKKKEDFNKVVSLRDELLKRCPACYSLHIENGKKTFWMFCDSIKPNQHGQAVVTYLLSENESEFLGSFMSYCGIWKVNMSPNVVRFMFSNAGDEVVRTDTSIAKYNAYQLDSLYYLLPSTVLKPD</sequence>
<organism evidence="1 2">
    <name type="scientific">Chitinophaga dinghuensis</name>
    <dbReference type="NCBI Taxonomy" id="1539050"/>
    <lineage>
        <taxon>Bacteria</taxon>
        <taxon>Pseudomonadati</taxon>
        <taxon>Bacteroidota</taxon>
        <taxon>Chitinophagia</taxon>
        <taxon>Chitinophagales</taxon>
        <taxon>Chitinophagaceae</taxon>
        <taxon>Chitinophaga</taxon>
    </lineage>
</organism>
<dbReference type="RefSeq" id="WP_111594796.1">
    <property type="nucleotide sequence ID" value="NZ_QLMA01000009.1"/>
</dbReference>
<dbReference type="AlphaFoldDB" id="A0A327VLH6"/>
<evidence type="ECO:0000313" key="1">
    <source>
        <dbReference type="EMBL" id="RAJ75644.1"/>
    </source>
</evidence>
<protein>
    <recommendedName>
        <fullName evidence="3">Lipoprotein</fullName>
    </recommendedName>
</protein>
<keyword evidence="2" id="KW-1185">Reference proteome</keyword>
<reference evidence="1 2" key="1">
    <citation type="submission" date="2018-06" db="EMBL/GenBank/DDBJ databases">
        <title>Genomic Encyclopedia of Archaeal and Bacterial Type Strains, Phase II (KMG-II): from individual species to whole genera.</title>
        <authorList>
            <person name="Goeker M."/>
        </authorList>
    </citation>
    <scope>NUCLEOTIDE SEQUENCE [LARGE SCALE GENOMIC DNA]</scope>
    <source>
        <strain evidence="1 2">DSM 29821</strain>
    </source>
</reference>